<feature type="domain" description="Stomatal closure-related actin-binding protein PH" evidence="3">
    <location>
        <begin position="591"/>
        <end position="658"/>
    </location>
</feature>
<protein>
    <submittedName>
        <fullName evidence="4">Retrovirus-related Pol polyprotein from transposon RE2</fullName>
        <ecNumber evidence="4">2.7.7.7</ecNumber>
    </submittedName>
</protein>
<dbReference type="Pfam" id="PF07727">
    <property type="entry name" value="RVT_2"/>
    <property type="match status" value="1"/>
</dbReference>
<dbReference type="InterPro" id="IPR013103">
    <property type="entry name" value="RVT_2"/>
</dbReference>
<organism evidence="4 5">
    <name type="scientific">Glycine soja</name>
    <name type="common">Wild soybean</name>
    <dbReference type="NCBI Taxonomy" id="3848"/>
    <lineage>
        <taxon>Eukaryota</taxon>
        <taxon>Viridiplantae</taxon>
        <taxon>Streptophyta</taxon>
        <taxon>Embryophyta</taxon>
        <taxon>Tracheophyta</taxon>
        <taxon>Spermatophyta</taxon>
        <taxon>Magnoliopsida</taxon>
        <taxon>eudicotyledons</taxon>
        <taxon>Gunneridae</taxon>
        <taxon>Pentapetalae</taxon>
        <taxon>rosids</taxon>
        <taxon>fabids</taxon>
        <taxon>Fabales</taxon>
        <taxon>Fabaceae</taxon>
        <taxon>Papilionoideae</taxon>
        <taxon>50 kb inversion clade</taxon>
        <taxon>NPAAA clade</taxon>
        <taxon>indigoferoid/millettioid clade</taxon>
        <taxon>Phaseoleae</taxon>
        <taxon>Glycine</taxon>
        <taxon>Glycine subgen. Soja</taxon>
    </lineage>
</organism>
<dbReference type="EMBL" id="QZWG01000003">
    <property type="protein sequence ID" value="RZC20346.1"/>
    <property type="molecule type" value="Genomic_DNA"/>
</dbReference>
<evidence type="ECO:0000313" key="5">
    <source>
        <dbReference type="Proteomes" id="UP000289340"/>
    </source>
</evidence>
<proteinExistence type="predicted"/>
<dbReference type="InterPro" id="IPR041144">
    <property type="entry name" value="SCAB-PH"/>
</dbReference>
<keyword evidence="4" id="KW-0808">Transferase</keyword>
<dbReference type="Proteomes" id="UP000289340">
    <property type="component" value="Chromosome 3"/>
</dbReference>
<dbReference type="PANTHER" id="PTHR11439">
    <property type="entry name" value="GAG-POL-RELATED RETROTRANSPOSON"/>
    <property type="match status" value="1"/>
</dbReference>
<gene>
    <name evidence="4" type="ORF">D0Y65_006972</name>
</gene>
<dbReference type="AlphaFoldDB" id="A0A445LAM7"/>
<dbReference type="GO" id="GO:0003887">
    <property type="term" value="F:DNA-directed DNA polymerase activity"/>
    <property type="evidence" value="ECO:0007669"/>
    <property type="project" value="UniProtKB-EC"/>
</dbReference>
<keyword evidence="4" id="KW-0548">Nucleotidyltransferase</keyword>
<feature type="region of interest" description="Disordered" evidence="1">
    <location>
        <begin position="55"/>
        <end position="86"/>
    </location>
</feature>
<dbReference type="InterPro" id="IPR043502">
    <property type="entry name" value="DNA/RNA_pol_sf"/>
</dbReference>
<dbReference type="Pfam" id="PF17684">
    <property type="entry name" value="SCAB-PH"/>
    <property type="match status" value="1"/>
</dbReference>
<reference evidence="4 5" key="1">
    <citation type="submission" date="2018-09" db="EMBL/GenBank/DDBJ databases">
        <title>A high-quality reference genome of wild soybean provides a powerful tool to mine soybean genomes.</title>
        <authorList>
            <person name="Xie M."/>
            <person name="Chung C.Y.L."/>
            <person name="Li M.-W."/>
            <person name="Wong F.-L."/>
            <person name="Chan T.-F."/>
            <person name="Lam H.-M."/>
        </authorList>
    </citation>
    <scope>NUCLEOTIDE SEQUENCE [LARGE SCALE GENOMIC DNA]</scope>
    <source>
        <strain evidence="5">cv. W05</strain>
        <tissue evidence="4">Hypocotyl of etiolated seedlings</tissue>
    </source>
</reference>
<evidence type="ECO:0000259" key="2">
    <source>
        <dbReference type="Pfam" id="PF07727"/>
    </source>
</evidence>
<feature type="compositionally biased region" description="Pro residues" evidence="1">
    <location>
        <begin position="181"/>
        <end position="191"/>
    </location>
</feature>
<feature type="compositionally biased region" description="Basic and acidic residues" evidence="1">
    <location>
        <begin position="65"/>
        <end position="80"/>
    </location>
</feature>
<dbReference type="SUPFAM" id="SSF56672">
    <property type="entry name" value="DNA/RNA polymerases"/>
    <property type="match status" value="1"/>
</dbReference>
<dbReference type="PANTHER" id="PTHR11439:SF524">
    <property type="entry name" value="RNA-DIRECTED DNA POLYMERASE, PROTEIN KINASE RLK-PELLE-DLSV FAMILY"/>
    <property type="match status" value="1"/>
</dbReference>
<evidence type="ECO:0000259" key="3">
    <source>
        <dbReference type="Pfam" id="PF17684"/>
    </source>
</evidence>
<feature type="region of interest" description="Disordered" evidence="1">
    <location>
        <begin position="123"/>
        <end position="142"/>
    </location>
</feature>
<feature type="region of interest" description="Disordered" evidence="1">
    <location>
        <begin position="147"/>
        <end position="202"/>
    </location>
</feature>
<evidence type="ECO:0000256" key="1">
    <source>
        <dbReference type="SAM" id="MobiDB-lite"/>
    </source>
</evidence>
<sequence length="660" mass="74153">MHWDTNLVTSFLIPGHSKFSDKRAMILGLEEDRPRRELTIRGHPLESRQCSAFHVEGSNGTVGDGGKDMDGEAEAERAGETRNSSFTAKKYSTEMLATQFWLCLSPLSNTPPDLAHQADHTFRPRPVASTDPPQPAHSSTSDTVTLHALDQQPGSPPSFRMRTGSFHQQAHHPSPDRPTTIPTPLPSPTPHPMTTRARNGIYKPNSKYFSNFHAMTTTTISPLPKDLASAIRDPNWKNAMLDEFNALVANKTWELVPRPPDVNVIRSMWIFCHKRKSDGSFQRHKAHLVGDEKTQQSGVDCDEIFSPVVKPATIRTVLSIAISKSWHIHQLDVKNAFLHGYLNETVYMHQPMGFCDKGCPDHVYLLNKSLYGLKLAPRACFFLGIAMSRDANGMFLSQKQYTTKIIERAGMANCSSCPTPIDTKPKLSASKDSPYEDPTKYRSLAGALQYLTYTRPNISYVVQQICLHMHDPKNEHMSALKRILLYLQGTLSYGLHLYKSSFNKLISYTDTDWGGCPDTRRSTSDYCVFLGNPVQHQRTKHIEMDIHFVREKVAKGDIRVLHVPSHYQITDIFTKGLPRILFEYFRASLSVREPPISTVGLCGVRSDVANAAKVLFWKARKGLSFVLTFESERDRNSAIMVARKYALDCNVVLAGPDDLV</sequence>
<dbReference type="Gene3D" id="2.30.29.140">
    <property type="match status" value="1"/>
</dbReference>
<accession>A0A445LAM7</accession>
<dbReference type="EC" id="2.7.7.7" evidence="4"/>
<name>A0A445LAM7_GLYSO</name>
<comment type="caution">
    <text evidence="4">The sequence shown here is derived from an EMBL/GenBank/DDBJ whole genome shotgun (WGS) entry which is preliminary data.</text>
</comment>
<evidence type="ECO:0000313" key="4">
    <source>
        <dbReference type="EMBL" id="RZC20346.1"/>
    </source>
</evidence>
<dbReference type="CDD" id="cd09272">
    <property type="entry name" value="RNase_HI_RT_Ty1"/>
    <property type="match status" value="1"/>
</dbReference>
<keyword evidence="5" id="KW-1185">Reference proteome</keyword>
<feature type="domain" description="Reverse transcriptase Ty1/copia-type" evidence="2">
    <location>
        <begin position="250"/>
        <end position="379"/>
    </location>
</feature>